<comment type="caution">
    <text evidence="1">The sequence shown here is derived from an EMBL/GenBank/DDBJ whole genome shotgun (WGS) entry which is preliminary data.</text>
</comment>
<sequence>MTLLITLMIIRFIRGKVTAHQATNPVHHPAIHYLHRQTPVQLDHSADSSRQAS</sequence>
<proteinExistence type="predicted"/>
<dbReference type="RefSeq" id="WP_171001053.1">
    <property type="nucleotide sequence ID" value="NZ_BJDK01000015.1"/>
</dbReference>
<accession>A0ABW1R4J4</accession>
<protein>
    <submittedName>
        <fullName evidence="1">Uncharacterized protein</fullName>
    </submittedName>
</protein>
<dbReference type="EMBL" id="JBHSSD010000013">
    <property type="protein sequence ID" value="MFC6163802.1"/>
    <property type="molecule type" value="Genomic_DNA"/>
</dbReference>
<dbReference type="Proteomes" id="UP001596253">
    <property type="component" value="Unassembled WGS sequence"/>
</dbReference>
<name>A0ABW1R4J4_9LACO</name>
<reference evidence="2" key="1">
    <citation type="journal article" date="2019" name="Int. J. Syst. Evol. Microbiol.">
        <title>The Global Catalogue of Microorganisms (GCM) 10K type strain sequencing project: providing services to taxonomists for standard genome sequencing and annotation.</title>
        <authorList>
            <consortium name="The Broad Institute Genomics Platform"/>
            <consortium name="The Broad Institute Genome Sequencing Center for Infectious Disease"/>
            <person name="Wu L."/>
            <person name="Ma J."/>
        </authorList>
    </citation>
    <scope>NUCLEOTIDE SEQUENCE [LARGE SCALE GENOMIC DNA]</scope>
    <source>
        <strain evidence="2">CCM 8932</strain>
    </source>
</reference>
<organism evidence="1 2">
    <name type="scientific">Lactiplantibacillus dongliensis</name>
    <dbReference type="NCBI Taxonomy" id="2559919"/>
    <lineage>
        <taxon>Bacteria</taxon>
        <taxon>Bacillati</taxon>
        <taxon>Bacillota</taxon>
        <taxon>Bacilli</taxon>
        <taxon>Lactobacillales</taxon>
        <taxon>Lactobacillaceae</taxon>
        <taxon>Lactiplantibacillus</taxon>
    </lineage>
</organism>
<evidence type="ECO:0000313" key="1">
    <source>
        <dbReference type="EMBL" id="MFC6163802.1"/>
    </source>
</evidence>
<keyword evidence="2" id="KW-1185">Reference proteome</keyword>
<evidence type="ECO:0000313" key="2">
    <source>
        <dbReference type="Proteomes" id="UP001596253"/>
    </source>
</evidence>
<gene>
    <name evidence="1" type="ORF">ACFP3T_03835</name>
</gene>